<keyword evidence="1" id="KW-0812">Transmembrane</keyword>
<protein>
    <submittedName>
        <fullName evidence="2">Uncharacterized protein</fullName>
    </submittedName>
</protein>
<gene>
    <name evidence="2" type="ORF">IP90_00533</name>
</gene>
<keyword evidence="1" id="KW-0472">Membrane</keyword>
<accession>A0A562LF76</accession>
<feature type="transmembrane region" description="Helical" evidence="1">
    <location>
        <begin position="52"/>
        <end position="69"/>
    </location>
</feature>
<dbReference type="Proteomes" id="UP000315167">
    <property type="component" value="Unassembled WGS sequence"/>
</dbReference>
<proteinExistence type="predicted"/>
<feature type="transmembrane region" description="Helical" evidence="1">
    <location>
        <begin position="20"/>
        <end position="40"/>
    </location>
</feature>
<keyword evidence="3" id="KW-1185">Reference proteome</keyword>
<comment type="caution">
    <text evidence="2">The sequence shown here is derived from an EMBL/GenBank/DDBJ whole genome shotgun (WGS) entry which is preliminary data.</text>
</comment>
<reference evidence="2 3" key="1">
    <citation type="journal article" date="2015" name="Stand. Genomic Sci.">
        <title>Genomic Encyclopedia of Bacterial and Archaeal Type Strains, Phase III: the genomes of soil and plant-associated and newly described type strains.</title>
        <authorList>
            <person name="Whitman W.B."/>
            <person name="Woyke T."/>
            <person name="Klenk H.P."/>
            <person name="Zhou Y."/>
            <person name="Lilburn T.G."/>
            <person name="Beck B.J."/>
            <person name="De Vos P."/>
            <person name="Vandamme P."/>
            <person name="Eisen J.A."/>
            <person name="Garrity G."/>
            <person name="Hugenholtz P."/>
            <person name="Kyrpides N.C."/>
        </authorList>
    </citation>
    <scope>NUCLEOTIDE SEQUENCE [LARGE SCALE GENOMIC DNA]</scope>
    <source>
        <strain evidence="2 3">CGMCC 1.10821</strain>
    </source>
</reference>
<dbReference type="EMBL" id="VLKN01000001">
    <property type="protein sequence ID" value="TWI06268.1"/>
    <property type="molecule type" value="Genomic_DNA"/>
</dbReference>
<keyword evidence="1" id="KW-1133">Transmembrane helix</keyword>
<organism evidence="2 3">
    <name type="scientific">Luteimonas cucumeris</name>
    <dbReference type="NCBI Taxonomy" id="985012"/>
    <lineage>
        <taxon>Bacteria</taxon>
        <taxon>Pseudomonadati</taxon>
        <taxon>Pseudomonadota</taxon>
        <taxon>Gammaproteobacteria</taxon>
        <taxon>Lysobacterales</taxon>
        <taxon>Lysobacteraceae</taxon>
        <taxon>Luteimonas</taxon>
    </lineage>
</organism>
<evidence type="ECO:0000313" key="2">
    <source>
        <dbReference type="EMBL" id="TWI06268.1"/>
    </source>
</evidence>
<evidence type="ECO:0000313" key="3">
    <source>
        <dbReference type="Proteomes" id="UP000315167"/>
    </source>
</evidence>
<evidence type="ECO:0000256" key="1">
    <source>
        <dbReference type="SAM" id="Phobius"/>
    </source>
</evidence>
<name>A0A562LF76_9GAMM</name>
<sequence>MTDSSVIKQLEAAERLQSQFRYYFVALVFTLLAASIQTAKFDSSSVRTISELAGWALFAVSGFVALSYLEWEPLIREQLAHRDSFSQQVDEAKAAKLRGVSEIHVLSSGGMQSLDDRISNLEDSVRKLSDAADKRLGVAGVKYEMWRWSFVLALVAILIARGGAALVGVFGYQLL</sequence>
<feature type="transmembrane region" description="Helical" evidence="1">
    <location>
        <begin position="150"/>
        <end position="172"/>
    </location>
</feature>
<dbReference type="AlphaFoldDB" id="A0A562LF76"/>